<dbReference type="Pfam" id="PF00383">
    <property type="entry name" value="dCMP_cyt_deam_1"/>
    <property type="match status" value="1"/>
</dbReference>
<dbReference type="InterPro" id="IPR006262">
    <property type="entry name" value="Cyt_deam_tetra"/>
</dbReference>
<evidence type="ECO:0000256" key="9">
    <source>
        <dbReference type="ARBA" id="ARBA00022801"/>
    </source>
</evidence>
<evidence type="ECO:0000313" key="18">
    <source>
        <dbReference type="EMBL" id="MST68224.1"/>
    </source>
</evidence>
<dbReference type="GO" id="GO:0055086">
    <property type="term" value="P:nucleobase-containing small molecule metabolic process"/>
    <property type="evidence" value="ECO:0007669"/>
    <property type="project" value="UniProtKB-ARBA"/>
</dbReference>
<feature type="binding site" evidence="13">
    <location>
        <position position="144"/>
    </location>
    <ligand>
        <name>Zn(2+)</name>
        <dbReference type="ChEBI" id="CHEBI:29105"/>
        <note>catalytic</note>
    </ligand>
</feature>
<dbReference type="InterPro" id="IPR002125">
    <property type="entry name" value="CMP_dCMP_dom"/>
</dbReference>
<comment type="similarity">
    <text evidence="3 13">Belongs to the endoribonuclease YbeY family.</text>
</comment>
<evidence type="ECO:0000256" key="3">
    <source>
        <dbReference type="ARBA" id="ARBA00010875"/>
    </source>
</evidence>
<evidence type="ECO:0000256" key="4">
    <source>
        <dbReference type="ARBA" id="ARBA00022517"/>
    </source>
</evidence>
<dbReference type="GO" id="GO:0072527">
    <property type="term" value="P:pyrimidine-containing compound metabolic process"/>
    <property type="evidence" value="ECO:0007669"/>
    <property type="project" value="UniProtKB-ARBA"/>
</dbReference>
<dbReference type="NCBIfam" id="TIGR01354">
    <property type="entry name" value="cyt_deam_tetra"/>
    <property type="match status" value="1"/>
</dbReference>
<dbReference type="NCBIfam" id="TIGR00043">
    <property type="entry name" value="rRNA maturation RNase YbeY"/>
    <property type="match status" value="1"/>
</dbReference>
<dbReference type="Gene3D" id="3.40.390.30">
    <property type="entry name" value="Metalloproteases ('zincins'), catalytic domain"/>
    <property type="match status" value="1"/>
</dbReference>
<keyword evidence="6 13" id="KW-0540">Nuclease</keyword>
<dbReference type="InterPro" id="IPR016193">
    <property type="entry name" value="Cytidine_deaminase-like"/>
</dbReference>
<keyword evidence="4 13" id="KW-0690">Ribosome biogenesis</keyword>
<dbReference type="EC" id="3.1.-.-" evidence="13"/>
<dbReference type="GO" id="GO:0006364">
    <property type="term" value="P:rRNA processing"/>
    <property type="evidence" value="ECO:0007669"/>
    <property type="project" value="UniProtKB-UniRule"/>
</dbReference>
<dbReference type="GO" id="GO:0004521">
    <property type="term" value="F:RNA endonuclease activity"/>
    <property type="evidence" value="ECO:0007669"/>
    <property type="project" value="UniProtKB-UniRule"/>
</dbReference>
<comment type="cofactor">
    <cofactor evidence="13">
        <name>Zn(2+)</name>
        <dbReference type="ChEBI" id="CHEBI:29105"/>
    </cofactor>
    <text evidence="13">Binds 1 zinc ion.</text>
</comment>
<keyword evidence="5 13" id="KW-0698">rRNA processing</keyword>
<comment type="function">
    <text evidence="1">This enzyme scavenges exogenous and endogenous cytidine and 2'-deoxycytidine for UMP synthesis.</text>
</comment>
<comment type="catalytic activity">
    <reaction evidence="12">
        <text>cytidine + H2O + H(+) = uridine + NH4(+)</text>
        <dbReference type="Rhea" id="RHEA:16069"/>
        <dbReference type="ChEBI" id="CHEBI:15377"/>
        <dbReference type="ChEBI" id="CHEBI:15378"/>
        <dbReference type="ChEBI" id="CHEBI:16704"/>
        <dbReference type="ChEBI" id="CHEBI:17562"/>
        <dbReference type="ChEBI" id="CHEBI:28938"/>
        <dbReference type="EC" id="3.5.4.5"/>
    </reaction>
</comment>
<evidence type="ECO:0000256" key="1">
    <source>
        <dbReference type="ARBA" id="ARBA00003949"/>
    </source>
</evidence>
<feature type="binding site" evidence="16">
    <location>
        <position position="271"/>
    </location>
    <ligand>
        <name>Zn(2+)</name>
        <dbReference type="ChEBI" id="CHEBI:29105"/>
        <note>catalytic</note>
    </ligand>
</feature>
<evidence type="ECO:0000256" key="11">
    <source>
        <dbReference type="ARBA" id="ARBA00049252"/>
    </source>
</evidence>
<keyword evidence="10 13" id="KW-0862">Zinc</keyword>
<evidence type="ECO:0000256" key="16">
    <source>
        <dbReference type="PIRSR" id="PIRSR606262-3"/>
    </source>
</evidence>
<proteinExistence type="inferred from homology"/>
<organism evidence="18">
    <name type="scientific">Baileyella intestinalis</name>
    <dbReference type="NCBI Taxonomy" id="2606709"/>
    <lineage>
        <taxon>Bacteria</taxon>
        <taxon>Bacillati</taxon>
        <taxon>Bacillota</taxon>
        <taxon>Clostridia</taxon>
        <taxon>Peptostreptococcales</taxon>
        <taxon>Anaerovoracaceae</taxon>
        <taxon>Baileyella</taxon>
    </lineage>
</organism>
<keyword evidence="9 13" id="KW-0378">Hydrolase</keyword>
<evidence type="ECO:0000256" key="10">
    <source>
        <dbReference type="ARBA" id="ARBA00022833"/>
    </source>
</evidence>
<feature type="binding site" evidence="16">
    <location>
        <position position="268"/>
    </location>
    <ligand>
        <name>Zn(2+)</name>
        <dbReference type="ChEBI" id="CHEBI:29105"/>
        <note>catalytic</note>
    </ligand>
</feature>
<evidence type="ECO:0000256" key="7">
    <source>
        <dbReference type="ARBA" id="ARBA00022723"/>
    </source>
</evidence>
<gene>
    <name evidence="13 18" type="primary">ybeY</name>
    <name evidence="18" type="ORF">FYJ66_01195</name>
</gene>
<dbReference type="GO" id="GO:0004126">
    <property type="term" value="F:cytidine deaminase activity"/>
    <property type="evidence" value="ECO:0007669"/>
    <property type="project" value="UniProtKB-EC"/>
</dbReference>
<dbReference type="GO" id="GO:0008270">
    <property type="term" value="F:zinc ion binding"/>
    <property type="evidence" value="ECO:0007669"/>
    <property type="project" value="UniProtKB-UniRule"/>
</dbReference>
<evidence type="ECO:0000256" key="15">
    <source>
        <dbReference type="PIRSR" id="PIRSR606262-2"/>
    </source>
</evidence>
<dbReference type="InterPro" id="IPR023091">
    <property type="entry name" value="MetalPrtase_cat_dom_sf_prd"/>
</dbReference>
<feature type="binding site" evidence="15">
    <location>
        <begin position="225"/>
        <end position="231"/>
    </location>
    <ligand>
        <name>substrate</name>
    </ligand>
</feature>
<comment type="similarity">
    <text evidence="2">Belongs to the cytidine and deoxycytidylate deaminase family.</text>
</comment>
<evidence type="ECO:0000256" key="5">
    <source>
        <dbReference type="ARBA" id="ARBA00022552"/>
    </source>
</evidence>
<accession>A0A6A8M8S1</accession>
<dbReference type="PANTHER" id="PTHR11644:SF2">
    <property type="entry name" value="CYTIDINE DEAMINASE"/>
    <property type="match status" value="1"/>
</dbReference>
<dbReference type="AlphaFoldDB" id="A0A6A8M8S1"/>
<dbReference type="PROSITE" id="PS51747">
    <property type="entry name" value="CYT_DCMP_DEAMINASES_2"/>
    <property type="match status" value="1"/>
</dbReference>
<name>A0A6A8M8S1_9FIRM</name>
<evidence type="ECO:0000256" key="13">
    <source>
        <dbReference type="HAMAP-Rule" id="MF_00009"/>
    </source>
</evidence>
<feature type="binding site" evidence="13">
    <location>
        <position position="148"/>
    </location>
    <ligand>
        <name>Zn(2+)</name>
        <dbReference type="ChEBI" id="CHEBI:29105"/>
        <note>catalytic</note>
    </ligand>
</feature>
<dbReference type="SUPFAM" id="SSF53927">
    <property type="entry name" value="Cytidine deaminase-like"/>
    <property type="match status" value="1"/>
</dbReference>
<dbReference type="Gene3D" id="3.40.140.10">
    <property type="entry name" value="Cytidine Deaminase, domain 2"/>
    <property type="match status" value="1"/>
</dbReference>
<evidence type="ECO:0000256" key="14">
    <source>
        <dbReference type="PIRSR" id="PIRSR606262-1"/>
    </source>
</evidence>
<feature type="domain" description="CMP/dCMP-type deaminase" evidence="17">
    <location>
        <begin position="184"/>
        <end position="309"/>
    </location>
</feature>
<feature type="binding site" evidence="13">
    <location>
        <position position="154"/>
    </location>
    <ligand>
        <name>Zn(2+)</name>
        <dbReference type="ChEBI" id="CHEBI:29105"/>
        <note>catalytic</note>
    </ligand>
</feature>
<dbReference type="CDD" id="cd01283">
    <property type="entry name" value="cytidine_deaminase"/>
    <property type="match status" value="1"/>
</dbReference>
<keyword evidence="7 13" id="KW-0479">Metal-binding</keyword>
<dbReference type="SUPFAM" id="SSF55486">
    <property type="entry name" value="Metalloproteases ('zincins'), catalytic domain"/>
    <property type="match status" value="1"/>
</dbReference>
<dbReference type="GO" id="GO:0004222">
    <property type="term" value="F:metalloendopeptidase activity"/>
    <property type="evidence" value="ECO:0007669"/>
    <property type="project" value="InterPro"/>
</dbReference>
<comment type="caution">
    <text evidence="18">The sequence shown here is derived from an EMBL/GenBank/DDBJ whole genome shotgun (WGS) entry which is preliminary data.</text>
</comment>
<dbReference type="Pfam" id="PF02130">
    <property type="entry name" value="YbeY"/>
    <property type="match status" value="1"/>
</dbReference>
<evidence type="ECO:0000259" key="17">
    <source>
        <dbReference type="PROSITE" id="PS51747"/>
    </source>
</evidence>
<dbReference type="FunFam" id="3.40.140.10:FF:000008">
    <property type="entry name" value="Cytidine deaminase"/>
    <property type="match status" value="1"/>
</dbReference>
<dbReference type="HAMAP" id="MF_00009">
    <property type="entry name" value="Endoribonucl_YbeY"/>
    <property type="match status" value="1"/>
</dbReference>
<protein>
    <recommendedName>
        <fullName evidence="13">Endoribonuclease YbeY</fullName>
        <ecNumber evidence="13">3.1.-.-</ecNumber>
    </recommendedName>
</protein>
<dbReference type="GO" id="GO:0005829">
    <property type="term" value="C:cytosol"/>
    <property type="evidence" value="ECO:0007669"/>
    <property type="project" value="TreeGrafter"/>
</dbReference>
<dbReference type="PANTHER" id="PTHR11644">
    <property type="entry name" value="CYTIDINE DEAMINASE"/>
    <property type="match status" value="1"/>
</dbReference>
<feature type="active site" description="Proton donor" evidence="14">
    <location>
        <position position="238"/>
    </location>
</feature>
<evidence type="ECO:0000256" key="8">
    <source>
        <dbReference type="ARBA" id="ARBA00022759"/>
    </source>
</evidence>
<dbReference type="InterPro" id="IPR020549">
    <property type="entry name" value="YbeY_CS"/>
</dbReference>
<dbReference type="InterPro" id="IPR050202">
    <property type="entry name" value="Cyt/Deoxycyt_deaminase"/>
</dbReference>
<dbReference type="InterPro" id="IPR002036">
    <property type="entry name" value="YbeY"/>
</dbReference>
<dbReference type="EMBL" id="VUNB01000001">
    <property type="protein sequence ID" value="MST68224.1"/>
    <property type="molecule type" value="Genomic_DNA"/>
</dbReference>
<comment type="catalytic activity">
    <reaction evidence="11">
        <text>2'-deoxycytidine + H2O + H(+) = 2'-deoxyuridine + NH4(+)</text>
        <dbReference type="Rhea" id="RHEA:13433"/>
        <dbReference type="ChEBI" id="CHEBI:15377"/>
        <dbReference type="ChEBI" id="CHEBI:15378"/>
        <dbReference type="ChEBI" id="CHEBI:15698"/>
        <dbReference type="ChEBI" id="CHEBI:16450"/>
        <dbReference type="ChEBI" id="CHEBI:28938"/>
        <dbReference type="EC" id="3.5.4.5"/>
    </reaction>
</comment>
<feature type="binding site" evidence="16">
    <location>
        <position position="236"/>
    </location>
    <ligand>
        <name>Zn(2+)</name>
        <dbReference type="ChEBI" id="CHEBI:29105"/>
        <note>catalytic</note>
    </ligand>
</feature>
<keyword evidence="8 13" id="KW-0255">Endonuclease</keyword>
<reference evidence="18" key="1">
    <citation type="submission" date="2019-09" db="EMBL/GenBank/DDBJ databases">
        <title>In-depth cultivation of the pig gut microbiome towards novel bacterial diversity and tailored functional studies.</title>
        <authorList>
            <person name="Wylensek D."/>
            <person name="Hitch T.C.A."/>
            <person name="Clavel T."/>
        </authorList>
    </citation>
    <scope>NUCLEOTIDE SEQUENCE</scope>
    <source>
        <strain evidence="18">RF-744-FAT-WT-3</strain>
    </source>
</reference>
<comment type="subcellular location">
    <subcellularLocation>
        <location evidence="13">Cytoplasm</location>
    </subcellularLocation>
</comment>
<evidence type="ECO:0000256" key="2">
    <source>
        <dbReference type="ARBA" id="ARBA00006576"/>
    </source>
</evidence>
<keyword evidence="13" id="KW-0963">Cytoplasm</keyword>
<sequence length="326" mass="36259">MNIIYSDDHGHLTSEMKDLLNTAADKVLRDELSPILSCDDMKPAEAWEIPVEVSVTLVSAEEIQEINRDMRGVDSVTDVLSFPQYEDKYDIIQALQSAEGEEDSEIGRMDVLLGDVVICWTRVEEQAKEYEHSWERELAYLFVHSMLHLLGYDHMDDGERKIMRRHEEQIMTGIGLPQELKTPVDYRGLYRRASESIGKAYAPYSGFRVGAALMTTSGKIFTGVNVENSSYGCAVCAERTAAVKAVSEGEREFAAIAVASEKGTAEPCGICRQFLSEFSRDMAVVTGDGEDHIKVRALNQLLPDSFALAPLHTVKNNSTHEDGGDK</sequence>
<evidence type="ECO:0000256" key="12">
    <source>
        <dbReference type="ARBA" id="ARBA00049558"/>
    </source>
</evidence>
<dbReference type="RefSeq" id="WP_154571695.1">
    <property type="nucleotide sequence ID" value="NZ_DBEZJY010000078.1"/>
</dbReference>
<comment type="function">
    <text evidence="13">Single strand-specific metallo-endoribonuclease involved in late-stage 70S ribosome quality control and in maturation of the 3' terminus of the 16S rRNA.</text>
</comment>
<evidence type="ECO:0000256" key="6">
    <source>
        <dbReference type="ARBA" id="ARBA00022722"/>
    </source>
</evidence>
<dbReference type="PROSITE" id="PS01306">
    <property type="entry name" value="UPF0054"/>
    <property type="match status" value="1"/>
</dbReference>
<dbReference type="NCBIfam" id="NF004064">
    <property type="entry name" value="PRK05578.1"/>
    <property type="match status" value="1"/>
</dbReference>